<feature type="chain" id="PRO_5027535404" evidence="1">
    <location>
        <begin position="41"/>
        <end position="117"/>
    </location>
</feature>
<sequence length="117" mass="12932">MATGVQNKVAARQLPGLRMPLTTVMLFTGVLLILLQPTASQPEQSLLARLTDKEASSNSIEDTTREALVDGGHVRVARSRPLGLAGRPVCVSCPCVRYCWWWNRHVCCKRKCIILVC</sequence>
<accession>A0A6P4ZW97</accession>
<evidence type="ECO:0000256" key="1">
    <source>
        <dbReference type="SAM" id="SignalP"/>
    </source>
</evidence>
<evidence type="ECO:0000313" key="3">
    <source>
        <dbReference type="RefSeq" id="XP_019645460.1"/>
    </source>
</evidence>
<reference evidence="3" key="1">
    <citation type="submission" date="2025-08" db="UniProtKB">
        <authorList>
            <consortium name="RefSeq"/>
        </authorList>
    </citation>
    <scope>IDENTIFICATION</scope>
    <source>
        <tissue evidence="3">Gonad</tissue>
    </source>
</reference>
<dbReference type="AlphaFoldDB" id="A0A6P4ZW97"/>
<proteinExistence type="predicted"/>
<dbReference type="RefSeq" id="XP_019645460.1">
    <property type="nucleotide sequence ID" value="XM_019789901.1"/>
</dbReference>
<name>A0A6P4ZW97_BRABE</name>
<feature type="signal peptide" evidence="1">
    <location>
        <begin position="1"/>
        <end position="40"/>
    </location>
</feature>
<evidence type="ECO:0000313" key="2">
    <source>
        <dbReference type="Proteomes" id="UP000515135"/>
    </source>
</evidence>
<dbReference type="Proteomes" id="UP000515135">
    <property type="component" value="Unplaced"/>
</dbReference>
<organism evidence="2 3">
    <name type="scientific">Branchiostoma belcheri</name>
    <name type="common">Amphioxus</name>
    <dbReference type="NCBI Taxonomy" id="7741"/>
    <lineage>
        <taxon>Eukaryota</taxon>
        <taxon>Metazoa</taxon>
        <taxon>Chordata</taxon>
        <taxon>Cephalochordata</taxon>
        <taxon>Leptocardii</taxon>
        <taxon>Amphioxiformes</taxon>
        <taxon>Branchiostomatidae</taxon>
        <taxon>Branchiostoma</taxon>
    </lineage>
</organism>
<gene>
    <name evidence="3" type="primary">LOC109486186</name>
</gene>
<keyword evidence="2" id="KW-1185">Reference proteome</keyword>
<protein>
    <submittedName>
        <fullName evidence="3">Uncharacterized protein LOC109486186 isoform X3</fullName>
    </submittedName>
</protein>
<dbReference type="GeneID" id="109486186"/>
<keyword evidence="1" id="KW-0732">Signal</keyword>